<evidence type="ECO:0000256" key="3">
    <source>
        <dbReference type="SAM" id="MobiDB-lite"/>
    </source>
</evidence>
<dbReference type="SUPFAM" id="SSF53448">
    <property type="entry name" value="Nucleotide-diphospho-sugar transferases"/>
    <property type="match status" value="2"/>
</dbReference>
<dbReference type="InterPro" id="IPR036426">
    <property type="entry name" value="Bulb-type_lectin_dom_sf"/>
</dbReference>
<reference evidence="6" key="2">
    <citation type="submission" date="2024-10" db="UniProtKB">
        <authorList>
            <consortium name="EnsemblProtists"/>
        </authorList>
    </citation>
    <scope>IDENTIFICATION</scope>
</reference>
<dbReference type="PANTHER" id="PTHR33604:SF1">
    <property type="entry name" value="GLYCOSYLTRANSFERASE FAMILY PROTEIN 2"/>
    <property type="match status" value="1"/>
</dbReference>
<dbReference type="HOGENOM" id="CLU_281672_0_0_1"/>
<keyword evidence="4" id="KW-0732">Signal</keyword>
<keyword evidence="7" id="KW-1185">Reference proteome</keyword>
<dbReference type="PANTHER" id="PTHR33604">
    <property type="entry name" value="OSJNBA0004B13.7 PROTEIN"/>
    <property type="match status" value="1"/>
</dbReference>
<evidence type="ECO:0000259" key="5">
    <source>
        <dbReference type="PROSITE" id="PS50927"/>
    </source>
</evidence>
<dbReference type="SUPFAM" id="SSF51110">
    <property type="entry name" value="alpha-D-mannose-specific plant lectins"/>
    <property type="match status" value="2"/>
</dbReference>
<dbReference type="GeneID" id="17270460"/>
<dbReference type="Gene3D" id="3.90.550.10">
    <property type="entry name" value="Spore Coat Polysaccharide Biosynthesis Protein SpsA, Chain A"/>
    <property type="match status" value="2"/>
</dbReference>
<reference evidence="7" key="1">
    <citation type="journal article" date="2013" name="Nature">
        <title>Pan genome of the phytoplankton Emiliania underpins its global distribution.</title>
        <authorList>
            <person name="Read B.A."/>
            <person name="Kegel J."/>
            <person name="Klute M.J."/>
            <person name="Kuo A."/>
            <person name="Lefebvre S.C."/>
            <person name="Maumus F."/>
            <person name="Mayer C."/>
            <person name="Miller J."/>
            <person name="Monier A."/>
            <person name="Salamov A."/>
            <person name="Young J."/>
            <person name="Aguilar M."/>
            <person name="Claverie J.M."/>
            <person name="Frickenhaus S."/>
            <person name="Gonzalez K."/>
            <person name="Herman E.K."/>
            <person name="Lin Y.C."/>
            <person name="Napier J."/>
            <person name="Ogata H."/>
            <person name="Sarno A.F."/>
            <person name="Shmutz J."/>
            <person name="Schroeder D."/>
            <person name="de Vargas C."/>
            <person name="Verret F."/>
            <person name="von Dassow P."/>
            <person name="Valentin K."/>
            <person name="Van de Peer Y."/>
            <person name="Wheeler G."/>
            <person name="Dacks J.B."/>
            <person name="Delwiche C.F."/>
            <person name="Dyhrman S.T."/>
            <person name="Glockner G."/>
            <person name="John U."/>
            <person name="Richards T."/>
            <person name="Worden A.Z."/>
            <person name="Zhang X."/>
            <person name="Grigoriev I.V."/>
            <person name="Allen A.E."/>
            <person name="Bidle K."/>
            <person name="Borodovsky M."/>
            <person name="Bowler C."/>
            <person name="Brownlee C."/>
            <person name="Cock J.M."/>
            <person name="Elias M."/>
            <person name="Gladyshev V.N."/>
            <person name="Groth M."/>
            <person name="Guda C."/>
            <person name="Hadaegh A."/>
            <person name="Iglesias-Rodriguez M.D."/>
            <person name="Jenkins J."/>
            <person name="Jones B.M."/>
            <person name="Lawson T."/>
            <person name="Leese F."/>
            <person name="Lindquist E."/>
            <person name="Lobanov A."/>
            <person name="Lomsadze A."/>
            <person name="Malik S.B."/>
            <person name="Marsh M.E."/>
            <person name="Mackinder L."/>
            <person name="Mock T."/>
            <person name="Mueller-Roeber B."/>
            <person name="Pagarete A."/>
            <person name="Parker M."/>
            <person name="Probert I."/>
            <person name="Quesneville H."/>
            <person name="Raines C."/>
            <person name="Rensing S.A."/>
            <person name="Riano-Pachon D.M."/>
            <person name="Richier S."/>
            <person name="Rokitta S."/>
            <person name="Shiraiwa Y."/>
            <person name="Soanes D.M."/>
            <person name="van der Giezen M."/>
            <person name="Wahlund T.M."/>
            <person name="Williams B."/>
            <person name="Wilson W."/>
            <person name="Wolfe G."/>
            <person name="Wurch L.L."/>
        </authorList>
    </citation>
    <scope>NUCLEOTIDE SEQUENCE</scope>
</reference>
<dbReference type="GO" id="GO:0016757">
    <property type="term" value="F:glycosyltransferase activity"/>
    <property type="evidence" value="ECO:0007669"/>
    <property type="project" value="InterPro"/>
</dbReference>
<dbReference type="AlphaFoldDB" id="A0A0D3JN37"/>
<evidence type="ECO:0000313" key="7">
    <source>
        <dbReference type="Proteomes" id="UP000013827"/>
    </source>
</evidence>
<dbReference type="InterPro" id="IPR029044">
    <property type="entry name" value="Nucleotide-diphossugar_trans"/>
</dbReference>
<accession>A0A0D3JN37</accession>
<dbReference type="InterPro" id="IPR001480">
    <property type="entry name" value="Bulb-type_lectin_dom"/>
</dbReference>
<evidence type="ECO:0000256" key="1">
    <source>
        <dbReference type="ARBA" id="ARBA00022679"/>
    </source>
</evidence>
<keyword evidence="1" id="KW-0808">Transferase</keyword>
<dbReference type="InterPro" id="IPR015338">
    <property type="entry name" value="GT64_dom"/>
</dbReference>
<organism evidence="6 7">
    <name type="scientific">Emiliania huxleyi (strain CCMP1516)</name>
    <dbReference type="NCBI Taxonomy" id="280463"/>
    <lineage>
        <taxon>Eukaryota</taxon>
        <taxon>Haptista</taxon>
        <taxon>Haptophyta</taxon>
        <taxon>Prymnesiophyceae</taxon>
        <taxon>Isochrysidales</taxon>
        <taxon>Noelaerhabdaceae</taxon>
        <taxon>Emiliania</taxon>
    </lineage>
</organism>
<name>A0A0D3JN37_EMIH1</name>
<dbReference type="Gene3D" id="2.90.10.10">
    <property type="entry name" value="Bulb-type lectin domain"/>
    <property type="match status" value="2"/>
</dbReference>
<dbReference type="PaxDb" id="2903-EOD24922"/>
<evidence type="ECO:0000313" key="6">
    <source>
        <dbReference type="EnsemblProtists" id="EOD24922"/>
    </source>
</evidence>
<keyword evidence="2" id="KW-1015">Disulfide bond</keyword>
<proteinExistence type="predicted"/>
<feature type="signal peptide" evidence="4">
    <location>
        <begin position="1"/>
        <end position="30"/>
    </location>
</feature>
<dbReference type="PROSITE" id="PS50927">
    <property type="entry name" value="BULB_LECTIN"/>
    <property type="match status" value="1"/>
</dbReference>
<dbReference type="Proteomes" id="UP000013827">
    <property type="component" value="Unassembled WGS sequence"/>
</dbReference>
<feature type="region of interest" description="Disordered" evidence="3">
    <location>
        <begin position="62"/>
        <end position="90"/>
    </location>
</feature>
<feature type="domain" description="Bulb-type lectin" evidence="5">
    <location>
        <begin position="418"/>
        <end position="553"/>
    </location>
</feature>
<evidence type="ECO:0000256" key="4">
    <source>
        <dbReference type="SAM" id="SignalP"/>
    </source>
</evidence>
<dbReference type="RefSeq" id="XP_005777351.1">
    <property type="nucleotide sequence ID" value="XM_005777294.1"/>
</dbReference>
<dbReference type="eggNOG" id="KOG1022">
    <property type="taxonomic scope" value="Eukaryota"/>
</dbReference>
<dbReference type="GO" id="GO:0016020">
    <property type="term" value="C:membrane"/>
    <property type="evidence" value="ECO:0007669"/>
    <property type="project" value="InterPro"/>
</dbReference>
<evidence type="ECO:0000256" key="2">
    <source>
        <dbReference type="ARBA" id="ARBA00023157"/>
    </source>
</evidence>
<dbReference type="Pfam" id="PF09258">
    <property type="entry name" value="Glyco_transf_64"/>
    <property type="match status" value="1"/>
</dbReference>
<sequence length="1112" mass="123075">MVMWRRNSKARRFSWSSLLGVLLCLATVSGGLVTFAGGAALVSSSTALPDVTALPAAHRVSVDERSRGAHLSTSGPPSRGRRGHRGGGSATLTVSIITNNRETSLRRLCDSLLAADYSALGDFFARVDIVFNLEASSTTGTIAFARGFEWPHGFKHVRKRARQGGLILAVSESWYPSSTEDFGCLLEDDIEVSPHYFRFVSEMMLALQREPDPRVVGISLYSPRRTETTNPPEPFNSTALMIEVMGAEHKESPYLLQTPCSWGAVYFPNHWEQFVDYLRLRFDLKPGVKSPHDVLIPSSRTNGWKGSWKKFHFELLYLRGQYLVYPNYEGQRSLSTNHMEKGEHIKSGDVDHKRQDFTVPLLVDGAPLLHLRSLKVSQLRVLNLFGKPWLREEELKQMLAGMASGASSVVPGVRQRQPSLLAVGEELSSVKDEIMMSAASGRLRHYGVVQNDGQFVIYRDDAASPNSAAPIWSTQTFVGEVNGTTYGLTLSPTGSLELSRRFRNDVKSDKLVWSSPHDRTRRHPRGSYVAQLKSDGCLAVYWKSPKNGKCLSLVWETATKRSRYVSMLSVGATLSSASGDGMASINDRGDGKVYHGAVQSDGQFVVMSDHPNPIWSTNGYKGEVRNGALGALAALAALVRNVVYHFSLSKTGSLRLEQVDKTTGWVLSLVWSSPPDRVSRPAGTGTYHARLESDGNLAVYWADRRRSRRRRHHQGTCLSLVWQSIPNKVHTKGCIRKNCDLSLSREHFACTSFPAAVPALLQDASTFTLLISTHSRFELLSEQLSYYSASPMISTIVVTWHNMNIKAPPDARVNGTYIRFESPTTDSLNNRFQPLAYITTEAVFILDDDIKLHLQDMHNMFAAWKENKQNLVGASPRWVDGGSSEPGSGGRASAPHNLAYLTQSEASPDKYEGYSLMLTRTMMMHRDYLHLYTCGGSSTELGLQVASHFDQLRSLILSIVAAEFNCEDIGMNFVVNAARSSANPPGADAAPLFVRPLHRIGDFGKMGDTGLHQKKSHTTARTDCLNQMNRAFWQATGQSLPVQTRVIDAMPSSLNSTSTALMQRRYSGLSVRLHDDCMTIERGVDGVHKQGGCSWDLPAQTKYNAYYVPSVH</sequence>
<dbReference type="EnsemblProtists" id="EOD24922">
    <property type="protein sequence ID" value="EOD24922"/>
    <property type="gene ID" value="EMIHUDRAFT_443743"/>
</dbReference>
<feature type="chain" id="PRO_5044291481" description="Bulb-type lectin domain-containing protein" evidence="4">
    <location>
        <begin position="31"/>
        <end position="1112"/>
    </location>
</feature>
<protein>
    <recommendedName>
        <fullName evidence="5">Bulb-type lectin domain-containing protein</fullName>
    </recommendedName>
</protein>
<dbReference type="KEGG" id="ehx:EMIHUDRAFT_443743"/>